<keyword evidence="3" id="KW-1185">Reference proteome</keyword>
<protein>
    <submittedName>
        <fullName evidence="2">Uncharacterized protein</fullName>
    </submittedName>
</protein>
<dbReference type="EMBL" id="CP143791">
    <property type="protein sequence ID" value="WVN91149.1"/>
    <property type="molecule type" value="Genomic_DNA"/>
</dbReference>
<gene>
    <name evidence="2" type="ORF">L203_106403</name>
</gene>
<reference evidence="2" key="1">
    <citation type="submission" date="2016-06" db="EMBL/GenBank/DDBJ databases">
        <authorList>
            <person name="Cuomo C."/>
            <person name="Litvintseva A."/>
            <person name="Heitman J."/>
            <person name="Chen Y."/>
            <person name="Sun S."/>
            <person name="Springer D."/>
            <person name="Dromer F."/>
            <person name="Young S."/>
            <person name="Zeng Q."/>
            <person name="Chapman S."/>
            <person name="Gujja S."/>
            <person name="Saif S."/>
            <person name="Birren B."/>
        </authorList>
    </citation>
    <scope>NUCLEOTIDE SEQUENCE</scope>
    <source>
        <strain evidence="2">CBS 7841</strain>
    </source>
</reference>
<accession>A0AAJ8JZG7</accession>
<reference evidence="2" key="3">
    <citation type="submission" date="2024-01" db="EMBL/GenBank/DDBJ databases">
        <authorList>
            <person name="Coelho M.A."/>
            <person name="David-Palma M."/>
            <person name="Shea T."/>
            <person name="Sun S."/>
            <person name="Cuomo C.A."/>
            <person name="Heitman J."/>
        </authorList>
    </citation>
    <scope>NUCLEOTIDE SEQUENCE</scope>
    <source>
        <strain evidence="2">CBS 7841</strain>
    </source>
</reference>
<feature type="compositionally biased region" description="Polar residues" evidence="1">
    <location>
        <begin position="394"/>
        <end position="403"/>
    </location>
</feature>
<feature type="compositionally biased region" description="Basic and acidic residues" evidence="1">
    <location>
        <begin position="44"/>
        <end position="67"/>
    </location>
</feature>
<evidence type="ECO:0000313" key="3">
    <source>
        <dbReference type="Proteomes" id="UP000094043"/>
    </source>
</evidence>
<feature type="region of interest" description="Disordered" evidence="1">
    <location>
        <begin position="393"/>
        <end position="428"/>
    </location>
</feature>
<proteinExistence type="predicted"/>
<organism evidence="2 3">
    <name type="scientific">Cryptococcus depauperatus CBS 7841</name>
    <dbReference type="NCBI Taxonomy" id="1295531"/>
    <lineage>
        <taxon>Eukaryota</taxon>
        <taxon>Fungi</taxon>
        <taxon>Dikarya</taxon>
        <taxon>Basidiomycota</taxon>
        <taxon>Agaricomycotina</taxon>
        <taxon>Tremellomycetes</taxon>
        <taxon>Tremellales</taxon>
        <taxon>Cryptococcaceae</taxon>
        <taxon>Cryptococcus</taxon>
    </lineage>
</organism>
<feature type="compositionally biased region" description="Basic and acidic residues" evidence="1">
    <location>
        <begin position="1"/>
        <end position="15"/>
    </location>
</feature>
<dbReference type="Proteomes" id="UP000094043">
    <property type="component" value="Chromosome 8"/>
</dbReference>
<dbReference type="GeneID" id="91090611"/>
<dbReference type="RefSeq" id="XP_066071849.1">
    <property type="nucleotide sequence ID" value="XM_066215752.1"/>
</dbReference>
<feature type="region of interest" description="Disordered" evidence="1">
    <location>
        <begin position="320"/>
        <end position="355"/>
    </location>
</feature>
<dbReference type="AlphaFoldDB" id="A0AAJ8JZG7"/>
<evidence type="ECO:0000256" key="1">
    <source>
        <dbReference type="SAM" id="MobiDB-lite"/>
    </source>
</evidence>
<reference evidence="2" key="2">
    <citation type="journal article" date="2022" name="Elife">
        <title>Obligate sexual reproduction of a homothallic fungus closely related to the Cryptococcus pathogenic species complex.</title>
        <authorList>
            <person name="Passer A.R."/>
            <person name="Clancey S.A."/>
            <person name="Shea T."/>
            <person name="David-Palma M."/>
            <person name="Averette A.F."/>
            <person name="Boekhout T."/>
            <person name="Porcel B.M."/>
            <person name="Nowrousian M."/>
            <person name="Cuomo C.A."/>
            <person name="Sun S."/>
            <person name="Heitman J."/>
            <person name="Coelho M.A."/>
        </authorList>
    </citation>
    <scope>NUCLEOTIDE SEQUENCE</scope>
    <source>
        <strain evidence="2">CBS 7841</strain>
    </source>
</reference>
<feature type="region of interest" description="Disordered" evidence="1">
    <location>
        <begin position="454"/>
        <end position="499"/>
    </location>
</feature>
<name>A0AAJ8JZG7_9TREE</name>
<feature type="region of interest" description="Disordered" evidence="1">
    <location>
        <begin position="1"/>
        <end position="68"/>
    </location>
</feature>
<dbReference type="KEGG" id="cdep:91090611"/>
<sequence length="499" mass="55183">MPNSRDSRGKSKRTNDSSLPPLAPKAARDGDIFTSGVSRGLSQAERKLERKKARENNNHKNTRREESTLQDEVIGLEMIWRSRYQQLYGLTESSQAEMVTHLKSLPKGLEEKVATLTEQIDGLEREIYARHSGAQPSTAFASSSTAPSYLQAHPYGSSQVQSYTPEEYYSYPPDTASGSWRGGAGCVRQKHPTVKKGLAWVVPRRMNLIAVLSVRDPRTYSESWRESSVFAAFCLPPTKEETPRMRHVRGWLRMLRLCRKNLSFITHDLFQTLSTGPDGYIANTRHDMLAHHKIYLRSIPQLSALTFSVHPQSVSFIPQSTMSSSWERGPTPPDPEPGSNLSASSTGAQNASAPVQSKCIDCDRTAAYYSVPRNGLGCTHDESSSATYVEFDPASTQPFSTGDQPGRSAAEYAAAGGSNPNSRAFDGLTPEQRKYIRARVISGDSYQSAALSTASLYPRTDGPYGNVSASSVRDEYRWPTDIRSEGQKERDGSTSRPPR</sequence>
<feature type="compositionally biased region" description="Polar residues" evidence="1">
    <location>
        <begin position="339"/>
        <end position="355"/>
    </location>
</feature>
<evidence type="ECO:0000313" key="2">
    <source>
        <dbReference type="EMBL" id="WVN91149.1"/>
    </source>
</evidence>
<feature type="compositionally biased region" description="Basic and acidic residues" evidence="1">
    <location>
        <begin position="472"/>
        <end position="493"/>
    </location>
</feature>